<gene>
    <name evidence="2" type="ORF">CVT26_003676</name>
</gene>
<dbReference type="InParanoid" id="A0A409X1V7"/>
<protein>
    <submittedName>
        <fullName evidence="2">Uncharacterized protein</fullName>
    </submittedName>
</protein>
<sequence length="257" mass="28997">MSLFLSADRGALPTVPRISPKLNPRFIDVDDDDTDGYSSDDSLYLHHIFRKSGRSIPDLSSWRMKISYICSTPAKIAEAQKETLAGREVKEFLQSTTQAESTMTMSPGSVSSRTVVRPSIQKDNAILCLLTKSKIKRSALTRHELLSRQSNSLKKRRKPREYPYRVRFVEESVCPPSHKHHIRQLHPMKEVHDVMMVLDWRSLLKEKARGVENSSVEGDKDGSYTSSGSSSEASHELDRPLTGQCHLNAEDSILEMA</sequence>
<keyword evidence="3" id="KW-1185">Reference proteome</keyword>
<accession>A0A409X1V7</accession>
<dbReference type="Proteomes" id="UP000284706">
    <property type="component" value="Unassembled WGS sequence"/>
</dbReference>
<feature type="region of interest" description="Disordered" evidence="1">
    <location>
        <begin position="209"/>
        <end position="257"/>
    </location>
</feature>
<comment type="caution">
    <text evidence="2">The sequence shown here is derived from an EMBL/GenBank/DDBJ whole genome shotgun (WGS) entry which is preliminary data.</text>
</comment>
<organism evidence="2 3">
    <name type="scientific">Gymnopilus dilepis</name>
    <dbReference type="NCBI Taxonomy" id="231916"/>
    <lineage>
        <taxon>Eukaryota</taxon>
        <taxon>Fungi</taxon>
        <taxon>Dikarya</taxon>
        <taxon>Basidiomycota</taxon>
        <taxon>Agaricomycotina</taxon>
        <taxon>Agaricomycetes</taxon>
        <taxon>Agaricomycetidae</taxon>
        <taxon>Agaricales</taxon>
        <taxon>Agaricineae</taxon>
        <taxon>Hymenogastraceae</taxon>
        <taxon>Gymnopilus</taxon>
    </lineage>
</organism>
<evidence type="ECO:0000256" key="1">
    <source>
        <dbReference type="SAM" id="MobiDB-lite"/>
    </source>
</evidence>
<evidence type="ECO:0000313" key="2">
    <source>
        <dbReference type="EMBL" id="PPQ84689.1"/>
    </source>
</evidence>
<evidence type="ECO:0000313" key="3">
    <source>
        <dbReference type="Proteomes" id="UP000284706"/>
    </source>
</evidence>
<proteinExistence type="predicted"/>
<dbReference type="EMBL" id="NHYE01004427">
    <property type="protein sequence ID" value="PPQ84689.1"/>
    <property type="molecule type" value="Genomic_DNA"/>
</dbReference>
<feature type="compositionally biased region" description="Low complexity" evidence="1">
    <location>
        <begin position="223"/>
        <end position="232"/>
    </location>
</feature>
<reference evidence="2 3" key="1">
    <citation type="journal article" date="2018" name="Evol. Lett.">
        <title>Horizontal gene cluster transfer increased hallucinogenic mushroom diversity.</title>
        <authorList>
            <person name="Reynolds H.T."/>
            <person name="Vijayakumar V."/>
            <person name="Gluck-Thaler E."/>
            <person name="Korotkin H.B."/>
            <person name="Matheny P.B."/>
            <person name="Slot J.C."/>
        </authorList>
    </citation>
    <scope>NUCLEOTIDE SEQUENCE [LARGE SCALE GENOMIC DNA]</scope>
    <source>
        <strain evidence="2 3">SRW20</strain>
    </source>
</reference>
<dbReference type="AlphaFoldDB" id="A0A409X1V7"/>
<name>A0A409X1V7_9AGAR</name>